<dbReference type="InterPro" id="IPR016162">
    <property type="entry name" value="Ald_DH_N"/>
</dbReference>
<name>A0ABV5WHW3_9BACI</name>
<dbReference type="PANTHER" id="PTHR42991:SF1">
    <property type="entry name" value="ALDEHYDE DEHYDROGENASE"/>
    <property type="match status" value="1"/>
</dbReference>
<reference evidence="4 5" key="1">
    <citation type="submission" date="2024-09" db="EMBL/GenBank/DDBJ databases">
        <authorList>
            <person name="Sun Q."/>
            <person name="Mori K."/>
        </authorList>
    </citation>
    <scope>NUCLEOTIDE SEQUENCE [LARGE SCALE GENOMIC DNA]</scope>
    <source>
        <strain evidence="4 5">JCM 11201</strain>
    </source>
</reference>
<sequence>MPTNVLSLTTYPFYINGEWKESKSGETIKITSPYLYEEIGEVQAITTEEVDEAIYYAQIAQKNWAETSLQERAKFLYQWADELVNMQEEIAEIIMKEVGKSFKDAQSEVVRTAGFIRYTVEEAMHMKGESLKGDSFPGGSKSKIAIVDRVPLGVVLAIPPFNYPVNLAA</sequence>
<dbReference type="InterPro" id="IPR015590">
    <property type="entry name" value="Aldehyde_DH_dom"/>
</dbReference>
<feature type="domain" description="Aldehyde dehydrogenase" evidence="3">
    <location>
        <begin position="19"/>
        <end position="168"/>
    </location>
</feature>
<dbReference type="InterPro" id="IPR051020">
    <property type="entry name" value="ALDH-related_metabolic_enz"/>
</dbReference>
<keyword evidence="2" id="KW-0560">Oxidoreductase</keyword>
<evidence type="ECO:0000313" key="4">
    <source>
        <dbReference type="EMBL" id="MFB9760180.1"/>
    </source>
</evidence>
<dbReference type="Pfam" id="PF00171">
    <property type="entry name" value="Aldedh"/>
    <property type="match status" value="1"/>
</dbReference>
<comment type="similarity">
    <text evidence="1">Belongs to the aldehyde dehydrogenase family.</text>
</comment>
<proteinExistence type="inferred from homology"/>
<evidence type="ECO:0000313" key="5">
    <source>
        <dbReference type="Proteomes" id="UP001589609"/>
    </source>
</evidence>
<evidence type="ECO:0000256" key="2">
    <source>
        <dbReference type="ARBA" id="ARBA00023002"/>
    </source>
</evidence>
<gene>
    <name evidence="4" type="ORF">ACFFMS_17600</name>
</gene>
<dbReference type="PANTHER" id="PTHR42991">
    <property type="entry name" value="ALDEHYDE DEHYDROGENASE"/>
    <property type="match status" value="1"/>
</dbReference>
<dbReference type="SUPFAM" id="SSF53720">
    <property type="entry name" value="ALDH-like"/>
    <property type="match status" value="1"/>
</dbReference>
<dbReference type="Proteomes" id="UP001589609">
    <property type="component" value="Unassembled WGS sequence"/>
</dbReference>
<keyword evidence="5" id="KW-1185">Reference proteome</keyword>
<comment type="caution">
    <text evidence="4">The sequence shown here is derived from an EMBL/GenBank/DDBJ whole genome shotgun (WGS) entry which is preliminary data.</text>
</comment>
<accession>A0ABV5WHW3</accession>
<organism evidence="4 5">
    <name type="scientific">Ectobacillus funiculus</name>
    <dbReference type="NCBI Taxonomy" id="137993"/>
    <lineage>
        <taxon>Bacteria</taxon>
        <taxon>Bacillati</taxon>
        <taxon>Bacillota</taxon>
        <taxon>Bacilli</taxon>
        <taxon>Bacillales</taxon>
        <taxon>Bacillaceae</taxon>
        <taxon>Ectobacillus</taxon>
    </lineage>
</organism>
<evidence type="ECO:0000259" key="3">
    <source>
        <dbReference type="Pfam" id="PF00171"/>
    </source>
</evidence>
<protein>
    <submittedName>
        <fullName evidence="4">Aldehyde dehydrogenase family protein</fullName>
    </submittedName>
</protein>
<dbReference type="InterPro" id="IPR016161">
    <property type="entry name" value="Ald_DH/histidinol_DH"/>
</dbReference>
<feature type="non-terminal residue" evidence="4">
    <location>
        <position position="169"/>
    </location>
</feature>
<dbReference type="Gene3D" id="3.40.605.10">
    <property type="entry name" value="Aldehyde Dehydrogenase, Chain A, domain 1"/>
    <property type="match status" value="1"/>
</dbReference>
<dbReference type="EMBL" id="JBHMAF010000111">
    <property type="protein sequence ID" value="MFB9760180.1"/>
    <property type="molecule type" value="Genomic_DNA"/>
</dbReference>
<evidence type="ECO:0000256" key="1">
    <source>
        <dbReference type="ARBA" id="ARBA00009986"/>
    </source>
</evidence>
<dbReference type="RefSeq" id="WP_379950512.1">
    <property type="nucleotide sequence ID" value="NZ_JBHMAF010000111.1"/>
</dbReference>